<evidence type="ECO:0000313" key="1">
    <source>
        <dbReference type="EMBL" id="CAG8818465.1"/>
    </source>
</evidence>
<dbReference type="EMBL" id="CAJVPY010056566">
    <property type="protein sequence ID" value="CAG8818465.1"/>
    <property type="molecule type" value="Genomic_DNA"/>
</dbReference>
<keyword evidence="2" id="KW-1185">Reference proteome</keyword>
<evidence type="ECO:0000313" key="2">
    <source>
        <dbReference type="Proteomes" id="UP000789405"/>
    </source>
</evidence>
<reference evidence="1" key="1">
    <citation type="submission" date="2021-06" db="EMBL/GenBank/DDBJ databases">
        <authorList>
            <person name="Kallberg Y."/>
            <person name="Tangrot J."/>
            <person name="Rosling A."/>
        </authorList>
    </citation>
    <scope>NUCLEOTIDE SEQUENCE</scope>
    <source>
        <strain evidence="1">MA453B</strain>
    </source>
</reference>
<sequence length="186" mass="22430">MSDPTNPPVIPGEDDRLPYEKIEITEDRVTRIREWLIQKRDYRGKAETFDMILDDFWGLINGRKFQQETDTHTLDLVKEIWELYKIKDPMPNNLPDSIERLKVHAQQTIPFPLTEENRSLNIEWIKKVLNKKQLFDKWKKQINKNINDDNVKNLTTDYLDLIYKDFYIKNKHNKKILLDEEKAYHS</sequence>
<proteinExistence type="predicted"/>
<comment type="caution">
    <text evidence="1">The sequence shown here is derived from an EMBL/GenBank/DDBJ whole genome shotgun (WGS) entry which is preliminary data.</text>
</comment>
<gene>
    <name evidence="1" type="ORF">DERYTH_LOCUS26629</name>
</gene>
<dbReference type="Proteomes" id="UP000789405">
    <property type="component" value="Unassembled WGS sequence"/>
</dbReference>
<protein>
    <submittedName>
        <fullName evidence="1">7571_t:CDS:1</fullName>
    </submittedName>
</protein>
<name>A0A9N9KAJ3_9GLOM</name>
<feature type="non-terminal residue" evidence="1">
    <location>
        <position position="1"/>
    </location>
</feature>
<organism evidence="1 2">
    <name type="scientific">Dentiscutata erythropus</name>
    <dbReference type="NCBI Taxonomy" id="1348616"/>
    <lineage>
        <taxon>Eukaryota</taxon>
        <taxon>Fungi</taxon>
        <taxon>Fungi incertae sedis</taxon>
        <taxon>Mucoromycota</taxon>
        <taxon>Glomeromycotina</taxon>
        <taxon>Glomeromycetes</taxon>
        <taxon>Diversisporales</taxon>
        <taxon>Gigasporaceae</taxon>
        <taxon>Dentiscutata</taxon>
    </lineage>
</organism>
<accession>A0A9N9KAJ3</accession>
<dbReference type="AlphaFoldDB" id="A0A9N9KAJ3"/>